<dbReference type="AlphaFoldDB" id="A3P2M8"/>
<gene>
    <name evidence="1" type="ordered locus">BURPS1106A_A0552</name>
</gene>
<reference evidence="2" key="1">
    <citation type="submission" date="2007-02" db="EMBL/GenBank/DDBJ databases">
        <authorList>
            <person name="DeShazer D."/>
            <person name="Woods D.E."/>
            <person name="Nierman W.C."/>
        </authorList>
    </citation>
    <scope>NUCLEOTIDE SEQUENCE [LARGE SCALE GENOMIC DNA]</scope>
    <source>
        <strain evidence="2">1106a</strain>
    </source>
</reference>
<protein>
    <submittedName>
        <fullName evidence="1">Uncharacterized protein</fullName>
    </submittedName>
</protein>
<dbReference type="EMBL" id="CP000573">
    <property type="protein sequence ID" value="ABN93880.1"/>
    <property type="molecule type" value="Genomic_DNA"/>
</dbReference>
<dbReference type="HOGENOM" id="CLU_3150413_0_0_4"/>
<proteinExistence type="predicted"/>
<dbReference type="Proteomes" id="UP000006738">
    <property type="component" value="Chromosome II"/>
</dbReference>
<dbReference type="KEGG" id="bpl:BURPS1106A_A0552"/>
<name>A3P2M8_BURP0</name>
<accession>A3P2M8</accession>
<evidence type="ECO:0000313" key="2">
    <source>
        <dbReference type="Proteomes" id="UP000006738"/>
    </source>
</evidence>
<organism evidence="1 2">
    <name type="scientific">Burkholderia pseudomallei (strain 1106a)</name>
    <dbReference type="NCBI Taxonomy" id="357348"/>
    <lineage>
        <taxon>Bacteria</taxon>
        <taxon>Pseudomonadati</taxon>
        <taxon>Pseudomonadota</taxon>
        <taxon>Betaproteobacteria</taxon>
        <taxon>Burkholderiales</taxon>
        <taxon>Burkholderiaceae</taxon>
        <taxon>Burkholderia</taxon>
        <taxon>pseudomallei group</taxon>
    </lineage>
</organism>
<evidence type="ECO:0000313" key="1">
    <source>
        <dbReference type="EMBL" id="ABN93880.1"/>
    </source>
</evidence>
<sequence length="48" mass="5578">MSRSAASPALRPYILLLWNKYVRVKEPQFVREPGLTQWPSDSDQHPVI</sequence>